<dbReference type="RefSeq" id="WP_276267954.1">
    <property type="nucleotide sequence ID" value="NZ_JARJLM010000542.1"/>
</dbReference>
<dbReference type="Proteomes" id="UP001216674">
    <property type="component" value="Unassembled WGS sequence"/>
</dbReference>
<proteinExistence type="predicted"/>
<protein>
    <recommendedName>
        <fullName evidence="3">Transposase</fullName>
    </recommendedName>
</protein>
<comment type="caution">
    <text evidence="1">The sequence shown here is derived from an EMBL/GenBank/DDBJ whole genome shotgun (WGS) entry which is preliminary data.</text>
</comment>
<evidence type="ECO:0008006" key="3">
    <source>
        <dbReference type="Google" id="ProtNLM"/>
    </source>
</evidence>
<dbReference type="EMBL" id="JARJLM010000542">
    <property type="protein sequence ID" value="MDF3837868.1"/>
    <property type="molecule type" value="Genomic_DNA"/>
</dbReference>
<evidence type="ECO:0000313" key="1">
    <source>
        <dbReference type="EMBL" id="MDF3837868.1"/>
    </source>
</evidence>
<sequence>MHLHRMPYAAAFRQQMIDLVQADHTPEDLAKKLEPAAQTIYN</sequence>
<accession>A0ABT6AZU8</accession>
<gene>
    <name evidence="1" type="ORF">P3W85_33780</name>
</gene>
<organism evidence="1 2">
    <name type="scientific">Cupriavidus basilensis</name>
    <dbReference type="NCBI Taxonomy" id="68895"/>
    <lineage>
        <taxon>Bacteria</taxon>
        <taxon>Pseudomonadati</taxon>
        <taxon>Pseudomonadota</taxon>
        <taxon>Betaproteobacteria</taxon>
        <taxon>Burkholderiales</taxon>
        <taxon>Burkholderiaceae</taxon>
        <taxon>Cupriavidus</taxon>
    </lineage>
</organism>
<evidence type="ECO:0000313" key="2">
    <source>
        <dbReference type="Proteomes" id="UP001216674"/>
    </source>
</evidence>
<keyword evidence="2" id="KW-1185">Reference proteome</keyword>
<reference evidence="1 2" key="1">
    <citation type="submission" date="2023-03" db="EMBL/GenBank/DDBJ databases">
        <title>Draft assemblies of triclosan tolerant bacteria isolated from returned activated sludge.</title>
        <authorList>
            <person name="Van Hamelsveld S."/>
        </authorList>
    </citation>
    <scope>NUCLEOTIDE SEQUENCE [LARGE SCALE GENOMIC DNA]</scope>
    <source>
        <strain evidence="1 2">GW210010_S58</strain>
    </source>
</reference>
<name>A0ABT6AZU8_9BURK</name>